<dbReference type="InterPro" id="IPR006837">
    <property type="entry name" value="Divergent_DAC"/>
</dbReference>
<name>A0ABX4MJR4_9RHOB</name>
<dbReference type="InterPro" id="IPR011330">
    <property type="entry name" value="Glyco_hydro/deAcase_b/a-brl"/>
</dbReference>
<dbReference type="Pfam" id="PF04748">
    <property type="entry name" value="Polysacc_deac_2"/>
    <property type="match status" value="1"/>
</dbReference>
<dbReference type="CDD" id="cd10936">
    <property type="entry name" value="CE4_DAC2"/>
    <property type="match status" value="1"/>
</dbReference>
<evidence type="ECO:0000313" key="2">
    <source>
        <dbReference type="EMBL" id="PJE26882.1"/>
    </source>
</evidence>
<proteinExistence type="predicted"/>
<dbReference type="SUPFAM" id="SSF88713">
    <property type="entry name" value="Glycoside hydrolase/deacetylase"/>
    <property type="match status" value="1"/>
</dbReference>
<keyword evidence="3" id="KW-1185">Reference proteome</keyword>
<feature type="compositionally biased region" description="Low complexity" evidence="1">
    <location>
        <begin position="117"/>
        <end position="127"/>
    </location>
</feature>
<sequence length="528" mass="54648">MTGGPGLGPVQTGRKTRREREGRVARGAITGFVWGSLLTGMALATASLTAPPPGGVPVMGDMAQPPATEATTPPEAEVSPEPEEEADQQPEAEPEAAPEAEAEPEIDPAPDAEPAAEPETVAEPAPESADEPEAALSEEVPAEPAPAPAEPAEAAEPAREPEAEVTLQGLSPVTPPAESAGGTTMAASDPVESAPTGFPASELDALGTAPEIAPEVSVETAPENAEGAETELAAMSVPEAETPAPEAEADLSPEPEDLAQPEISPRLPQVGETAATEAEAPRLPGKAADGPLTLREDAPDATSVRPFEAYAVDYDATDPRPRMAVVLIDAGDSPVTFNALRRFPYPLSFALDPSLPDATRTMRAYRDAGFEVLALSDLPEGAAPADVETATQSWIGAMPEAVALMEATPGALQRGRESSEQLAAALAEIGQGLVLYPEGLDTARKLAEREGVPAATLFRDFDAKGEDQKVIRRFLDYAALKADQEGGVVMVGRLRPETVSALLVWGLADRAGKVQLVPVTAVLADRGE</sequence>
<gene>
    <name evidence="2" type="ORF">CVM39_16245</name>
</gene>
<dbReference type="Proteomes" id="UP000231702">
    <property type="component" value="Unassembled WGS sequence"/>
</dbReference>
<evidence type="ECO:0000256" key="1">
    <source>
        <dbReference type="SAM" id="MobiDB-lite"/>
    </source>
</evidence>
<feature type="compositionally biased region" description="Acidic residues" evidence="1">
    <location>
        <begin position="247"/>
        <end position="259"/>
    </location>
</feature>
<evidence type="ECO:0008006" key="4">
    <source>
        <dbReference type="Google" id="ProtNLM"/>
    </source>
</evidence>
<organism evidence="2 3">
    <name type="scientific">Pseudooceanicola antarcticus</name>
    <dbReference type="NCBI Taxonomy" id="1247613"/>
    <lineage>
        <taxon>Bacteria</taxon>
        <taxon>Pseudomonadati</taxon>
        <taxon>Pseudomonadota</taxon>
        <taxon>Alphaproteobacteria</taxon>
        <taxon>Rhodobacterales</taxon>
        <taxon>Paracoccaceae</taxon>
        <taxon>Pseudooceanicola</taxon>
    </lineage>
</organism>
<feature type="compositionally biased region" description="Acidic residues" evidence="1">
    <location>
        <begin position="78"/>
        <end position="116"/>
    </location>
</feature>
<evidence type="ECO:0000313" key="3">
    <source>
        <dbReference type="Proteomes" id="UP000231702"/>
    </source>
</evidence>
<protein>
    <recommendedName>
        <fullName evidence="4">Divergent polysaccharide deacetylase</fullName>
    </recommendedName>
</protein>
<feature type="compositionally biased region" description="Low complexity" evidence="1">
    <location>
        <begin position="65"/>
        <end position="77"/>
    </location>
</feature>
<dbReference type="Gene3D" id="3.20.20.370">
    <property type="entry name" value="Glycoside hydrolase/deacetylase"/>
    <property type="match status" value="1"/>
</dbReference>
<feature type="region of interest" description="Disordered" evidence="1">
    <location>
        <begin position="47"/>
        <end position="298"/>
    </location>
</feature>
<accession>A0ABX4MJR4</accession>
<feature type="region of interest" description="Disordered" evidence="1">
    <location>
        <begin position="1"/>
        <end position="23"/>
    </location>
</feature>
<dbReference type="EMBL" id="PGTD01000018">
    <property type="protein sequence ID" value="PJE26882.1"/>
    <property type="molecule type" value="Genomic_DNA"/>
</dbReference>
<reference evidence="2 3" key="1">
    <citation type="journal article" date="2018" name="Int. J. Syst. Evol. Microbiol.">
        <title>Pseudooceanicola lipolyticus sp. nov., a marine alphaproteobacterium, reclassification of Oceanicola flagellatus as Pseudooceanicola flagellatus comb. nov. and emended description of the genus Pseudooceanicola.</title>
        <authorList>
            <person name="Huang M.-M."/>
            <person name="Guo L.-L."/>
            <person name="Wu Y.-H."/>
            <person name="Lai Q.-L."/>
            <person name="Shao Z.-Z."/>
            <person name="Wang C.-S."/>
            <person name="Wu M."/>
            <person name="Xu X.-W."/>
        </authorList>
    </citation>
    <scope>NUCLEOTIDE SEQUENCE [LARGE SCALE GENOMIC DNA]</scope>
    <source>
        <strain evidence="2 3">Ar-45</strain>
    </source>
</reference>
<comment type="caution">
    <text evidence="2">The sequence shown here is derived from an EMBL/GenBank/DDBJ whole genome shotgun (WGS) entry which is preliminary data.</text>
</comment>